<dbReference type="Pfam" id="PF01734">
    <property type="entry name" value="Patatin"/>
    <property type="match status" value="1"/>
</dbReference>
<keyword evidence="1 3" id="KW-0443">Lipid metabolism</keyword>
<comment type="domain">
    <text evidence="3">The nitrogen atoms of the two glycine residues in the GGXR motif define the oxyanion hole, and stabilize the oxyanion that forms during the nucleophilic attack by the catalytic serine during substrate cleavage.</text>
</comment>
<keyword evidence="3" id="KW-0442">Lipid degradation</keyword>
<evidence type="ECO:0000256" key="3">
    <source>
        <dbReference type="RuleBase" id="RU361262"/>
    </source>
</evidence>
<dbReference type="SUPFAM" id="SSF52151">
    <property type="entry name" value="FabD/lysophospholipase-like"/>
    <property type="match status" value="1"/>
</dbReference>
<evidence type="ECO:0000259" key="4">
    <source>
        <dbReference type="PROSITE" id="PS51635"/>
    </source>
</evidence>
<comment type="similarity">
    <text evidence="3">Belongs to the patatin family.</text>
</comment>
<keyword evidence="6" id="KW-1185">Reference proteome</keyword>
<evidence type="ECO:0000256" key="2">
    <source>
        <dbReference type="PROSITE-ProRule" id="PRU01161"/>
    </source>
</evidence>
<dbReference type="PROSITE" id="PS51635">
    <property type="entry name" value="PNPLA"/>
    <property type="match status" value="1"/>
</dbReference>
<feature type="short sequence motif" description="GXGXXG" evidence="2">
    <location>
        <begin position="100"/>
        <end position="105"/>
    </location>
</feature>
<accession>A0AAW1P1Z5</accession>
<dbReference type="GO" id="GO:0016042">
    <property type="term" value="P:lipid catabolic process"/>
    <property type="evidence" value="ECO:0007669"/>
    <property type="project" value="UniProtKB-KW"/>
</dbReference>
<evidence type="ECO:0000313" key="6">
    <source>
        <dbReference type="Proteomes" id="UP001489004"/>
    </source>
</evidence>
<name>A0AAW1P1Z5_9CHLO</name>
<protein>
    <recommendedName>
        <fullName evidence="3">Patatin</fullName>
        <ecNumber evidence="3">3.1.1.-</ecNumber>
    </recommendedName>
</protein>
<evidence type="ECO:0000313" key="5">
    <source>
        <dbReference type="EMBL" id="KAK9804354.1"/>
    </source>
</evidence>
<feature type="domain" description="PNPLA" evidence="4">
    <location>
        <begin position="96"/>
        <end position="293"/>
    </location>
</feature>
<keyword evidence="3" id="KW-0378">Hydrolase</keyword>
<gene>
    <name evidence="5" type="ORF">WJX72_008761</name>
</gene>
<comment type="caution">
    <text evidence="5">The sequence shown here is derived from an EMBL/GenBank/DDBJ whole genome shotgun (WGS) entry which is preliminary data.</text>
</comment>
<feature type="short sequence motif" description="DGA/G" evidence="2">
    <location>
        <begin position="280"/>
        <end position="282"/>
    </location>
</feature>
<dbReference type="Gene3D" id="3.40.1090.10">
    <property type="entry name" value="Cytosolic phospholipase A2 catalytic domain"/>
    <property type="match status" value="1"/>
</dbReference>
<dbReference type="EMBL" id="JALJOR010000018">
    <property type="protein sequence ID" value="KAK9804354.1"/>
    <property type="molecule type" value="Genomic_DNA"/>
</dbReference>
<comment type="caution">
    <text evidence="2">Lacks conserved residue(s) required for the propagation of feature annotation.</text>
</comment>
<dbReference type="Proteomes" id="UP001489004">
    <property type="component" value="Unassembled WGS sequence"/>
</dbReference>
<sequence length="416" mass="46051">MQRAVTWLSKGHQLGRKCSLVNNKQAGKVVVQQWRRCKLSSSHCLRQAVASTAGLTVPGKPHDIPREKNKRRCGRAAATEQDLPPNPSTAVASYAAAITGGGVLGIAHAGATYVFEQAGLRFRHEVWRQRGLHPGTKFEAWIREELGPQMSSVDALECLLNLDVVKSLAIRPDATDIVSAFSLDKEARQGRMMLVASDITTQVRAEFPAYAKLYWAEPGRVHPAEFVRASMSIPGFFVPKEVDNLPQGPDALANWEAAGFVPEVDAKGQPQLPRKATLVDGGVLSNFPINAFHQPGVPLMPTFGVRFGRNAKTNNTTFTDVTNPLKLVTAMFASSRQILDRDFLRKNADYRQLVTSIDAEDFDWLNFNLDQRQKVELFARGAEAAARFLEGFDWHMYKETRRFIEEARKASGPAAP</sequence>
<dbReference type="InterPro" id="IPR002641">
    <property type="entry name" value="PNPLA_dom"/>
</dbReference>
<reference evidence="5 6" key="1">
    <citation type="journal article" date="2024" name="Nat. Commun.">
        <title>Phylogenomics reveals the evolutionary origins of lichenization in chlorophyte algae.</title>
        <authorList>
            <person name="Puginier C."/>
            <person name="Libourel C."/>
            <person name="Otte J."/>
            <person name="Skaloud P."/>
            <person name="Haon M."/>
            <person name="Grisel S."/>
            <person name="Petersen M."/>
            <person name="Berrin J.G."/>
            <person name="Delaux P.M."/>
            <person name="Dal Grande F."/>
            <person name="Keller J."/>
        </authorList>
    </citation>
    <scope>NUCLEOTIDE SEQUENCE [LARGE SCALE GENOMIC DNA]</scope>
    <source>
        <strain evidence="5 6">SAG 2043</strain>
    </source>
</reference>
<dbReference type="GO" id="GO:0016787">
    <property type="term" value="F:hydrolase activity"/>
    <property type="evidence" value="ECO:0007669"/>
    <property type="project" value="UniProtKB-KW"/>
</dbReference>
<dbReference type="AlphaFoldDB" id="A0AAW1P1Z5"/>
<dbReference type="EC" id="3.1.1.-" evidence="3"/>
<evidence type="ECO:0000256" key="1">
    <source>
        <dbReference type="ARBA" id="ARBA00023098"/>
    </source>
</evidence>
<dbReference type="InterPro" id="IPR016035">
    <property type="entry name" value="Acyl_Trfase/lysoPLipase"/>
</dbReference>
<organism evidence="5 6">
    <name type="scientific">[Myrmecia] bisecta</name>
    <dbReference type="NCBI Taxonomy" id="41462"/>
    <lineage>
        <taxon>Eukaryota</taxon>
        <taxon>Viridiplantae</taxon>
        <taxon>Chlorophyta</taxon>
        <taxon>core chlorophytes</taxon>
        <taxon>Trebouxiophyceae</taxon>
        <taxon>Trebouxiales</taxon>
        <taxon>Trebouxiaceae</taxon>
        <taxon>Myrmecia</taxon>
    </lineage>
</organism>
<proteinExistence type="inferred from homology"/>
<comment type="function">
    <text evidence="3">Lipolytic acyl hydrolase (LAH).</text>
</comment>